<feature type="transmembrane region" description="Helical" evidence="1">
    <location>
        <begin position="356"/>
        <end position="380"/>
    </location>
</feature>
<sequence>MGSFALVRRFSATKRWAVGCAAASLLGFLGAMVLLFSGTFSLPWTEPLLLILSRFVGPLAGTLSGVVLLRLAGHLTARDALFTVVAAVPAWALALTAAASWSVGFDQADAGQRLSWFGSSSLLFLILGWVAGTVCLAIPLNSLLASRRPLPLRIMQTVLLAAPAALILGALMMMPPMLGVLGAVVLLIAAMRQGRPVPQPATAPPPSVPLTVPAANRRGMGAAALALLLVGLACAVFAVTGSIWAPGVTNSTHAMNLGLAYGAFAAIPLLVLAGGVLAPRLGPTTPWAILLSCAAMAVQGFAQLLGAGHPSQWPATLVAAALMGFAIALPLGRVVIGGRFTRIAVVTMMGLAASAVGIQLVAMSGFLAPVGSAVLLIWAWRSGNTRQPDVGNVSA</sequence>
<feature type="transmembrane region" description="Helical" evidence="1">
    <location>
        <begin position="122"/>
        <end position="145"/>
    </location>
</feature>
<dbReference type="Proteomes" id="UP001549307">
    <property type="component" value="Unassembled WGS sequence"/>
</dbReference>
<proteinExistence type="predicted"/>
<comment type="caution">
    <text evidence="2">The sequence shown here is derived from an EMBL/GenBank/DDBJ whole genome shotgun (WGS) entry which is preliminary data.</text>
</comment>
<accession>A0ABV2P7K3</accession>
<keyword evidence="1" id="KW-0472">Membrane</keyword>
<name>A0ABV2P7K3_9MICC</name>
<dbReference type="EMBL" id="JBEPSN010000005">
    <property type="protein sequence ID" value="MET4540522.1"/>
    <property type="molecule type" value="Genomic_DNA"/>
</dbReference>
<keyword evidence="1" id="KW-1133">Transmembrane helix</keyword>
<organism evidence="2 3">
    <name type="scientific">Arthrobacter bambusae</name>
    <dbReference type="NCBI Taxonomy" id="1338426"/>
    <lineage>
        <taxon>Bacteria</taxon>
        <taxon>Bacillati</taxon>
        <taxon>Actinomycetota</taxon>
        <taxon>Actinomycetes</taxon>
        <taxon>Micrococcales</taxon>
        <taxon>Micrococcaceae</taxon>
        <taxon>Arthrobacter</taxon>
    </lineage>
</organism>
<gene>
    <name evidence="2" type="ORF">ABIE37_002309</name>
</gene>
<evidence type="ECO:0000313" key="3">
    <source>
        <dbReference type="Proteomes" id="UP001549307"/>
    </source>
</evidence>
<protein>
    <submittedName>
        <fullName evidence="2">Uncharacterized protein</fullName>
    </submittedName>
</protein>
<keyword evidence="1" id="KW-0812">Transmembrane</keyword>
<feature type="transmembrane region" description="Helical" evidence="1">
    <location>
        <begin position="222"/>
        <end position="245"/>
    </location>
</feature>
<keyword evidence="3" id="KW-1185">Reference proteome</keyword>
<feature type="transmembrane region" description="Helical" evidence="1">
    <location>
        <begin position="317"/>
        <end position="336"/>
    </location>
</feature>
<feature type="transmembrane region" description="Helical" evidence="1">
    <location>
        <begin position="157"/>
        <end position="190"/>
    </location>
</feature>
<feature type="transmembrane region" description="Helical" evidence="1">
    <location>
        <begin position="257"/>
        <end position="278"/>
    </location>
</feature>
<evidence type="ECO:0000313" key="2">
    <source>
        <dbReference type="EMBL" id="MET4540522.1"/>
    </source>
</evidence>
<evidence type="ECO:0000256" key="1">
    <source>
        <dbReference type="SAM" id="Phobius"/>
    </source>
</evidence>
<feature type="transmembrane region" description="Helical" evidence="1">
    <location>
        <begin position="81"/>
        <end position="102"/>
    </location>
</feature>
<feature type="transmembrane region" description="Helical" evidence="1">
    <location>
        <begin position="48"/>
        <end position="69"/>
    </location>
</feature>
<reference evidence="2 3" key="1">
    <citation type="submission" date="2024-06" db="EMBL/GenBank/DDBJ databases">
        <title>Sorghum-associated microbial communities from plants grown in Nebraska, USA.</title>
        <authorList>
            <person name="Schachtman D."/>
        </authorList>
    </citation>
    <scope>NUCLEOTIDE SEQUENCE [LARGE SCALE GENOMIC DNA]</scope>
    <source>
        <strain evidence="2 3">3552</strain>
    </source>
</reference>
<feature type="transmembrane region" description="Helical" evidence="1">
    <location>
        <begin position="16"/>
        <end position="36"/>
    </location>
</feature>